<reference evidence="1 2" key="1">
    <citation type="submission" date="2020-08" db="EMBL/GenBank/DDBJ databases">
        <title>Bridging the membrane lipid divide: bacteria of the FCB group superphylum have the potential to synthesize archaeal ether lipids.</title>
        <authorList>
            <person name="Villanueva L."/>
            <person name="Von Meijenfeldt F.A.B."/>
            <person name="Westbye A.B."/>
            <person name="Yadav S."/>
            <person name="Hopmans E.C."/>
            <person name="Dutilh B.E."/>
            <person name="Sinninghe Damste J.S."/>
        </authorList>
    </citation>
    <scope>NUCLEOTIDE SEQUENCE [LARGE SCALE GENOMIC DNA]</scope>
    <source>
        <strain evidence="1">NIOZ-UU47</strain>
    </source>
</reference>
<accession>A0A8J6TFR0</accession>
<organism evidence="1 2">
    <name type="scientific">Candidatus Desulfobia pelagia</name>
    <dbReference type="NCBI Taxonomy" id="2841692"/>
    <lineage>
        <taxon>Bacteria</taxon>
        <taxon>Pseudomonadati</taxon>
        <taxon>Thermodesulfobacteriota</taxon>
        <taxon>Desulfobulbia</taxon>
        <taxon>Desulfobulbales</taxon>
        <taxon>Desulfobulbaceae</taxon>
        <taxon>Candidatus Desulfobia</taxon>
    </lineage>
</organism>
<sequence>MDLILDGKFGTLPIEVKFSTSTSIKQLHSLSNFMAQHNAPIGVVVNNSRKIRLLKDNIIQIPVSFI</sequence>
<proteinExistence type="predicted"/>
<dbReference type="AlphaFoldDB" id="A0A8J6TFR0"/>
<evidence type="ECO:0008006" key="3">
    <source>
        <dbReference type="Google" id="ProtNLM"/>
    </source>
</evidence>
<name>A0A8J6TFR0_9BACT</name>
<comment type="caution">
    <text evidence="1">The sequence shown here is derived from an EMBL/GenBank/DDBJ whole genome shotgun (WGS) entry which is preliminary data.</text>
</comment>
<dbReference type="EMBL" id="JACNJZ010000104">
    <property type="protein sequence ID" value="MBC8317765.1"/>
    <property type="molecule type" value="Genomic_DNA"/>
</dbReference>
<protein>
    <recommendedName>
        <fullName evidence="3">GxxExxY protein</fullName>
    </recommendedName>
</protein>
<evidence type="ECO:0000313" key="2">
    <source>
        <dbReference type="Proteomes" id="UP000614424"/>
    </source>
</evidence>
<evidence type="ECO:0000313" key="1">
    <source>
        <dbReference type="EMBL" id="MBC8317765.1"/>
    </source>
</evidence>
<gene>
    <name evidence="1" type="ORF">H8E41_07645</name>
</gene>
<dbReference type="Proteomes" id="UP000614424">
    <property type="component" value="Unassembled WGS sequence"/>
</dbReference>